<feature type="non-terminal residue" evidence="2">
    <location>
        <position position="188"/>
    </location>
</feature>
<name>X1IZA0_9ZZZZ</name>
<reference evidence="2" key="1">
    <citation type="journal article" date="2014" name="Front. Microbiol.">
        <title>High frequency of phylogenetically diverse reductive dehalogenase-homologous genes in deep subseafloor sedimentary metagenomes.</title>
        <authorList>
            <person name="Kawai M."/>
            <person name="Futagami T."/>
            <person name="Toyoda A."/>
            <person name="Takaki Y."/>
            <person name="Nishi S."/>
            <person name="Hori S."/>
            <person name="Arai W."/>
            <person name="Tsubouchi T."/>
            <person name="Morono Y."/>
            <person name="Uchiyama I."/>
            <person name="Ito T."/>
            <person name="Fujiyama A."/>
            <person name="Inagaki F."/>
            <person name="Takami H."/>
        </authorList>
    </citation>
    <scope>NUCLEOTIDE SEQUENCE</scope>
    <source>
        <strain evidence="2">Expedition CK06-06</strain>
    </source>
</reference>
<accession>X1IZA0</accession>
<comment type="caution">
    <text evidence="2">The sequence shown here is derived from an EMBL/GenBank/DDBJ whole genome shotgun (WGS) entry which is preliminary data.</text>
</comment>
<evidence type="ECO:0000313" key="2">
    <source>
        <dbReference type="EMBL" id="GAH62878.1"/>
    </source>
</evidence>
<organism evidence="2">
    <name type="scientific">marine sediment metagenome</name>
    <dbReference type="NCBI Taxonomy" id="412755"/>
    <lineage>
        <taxon>unclassified sequences</taxon>
        <taxon>metagenomes</taxon>
        <taxon>ecological metagenomes</taxon>
    </lineage>
</organism>
<feature type="region of interest" description="Disordered" evidence="1">
    <location>
        <begin position="46"/>
        <end position="71"/>
    </location>
</feature>
<sequence length="188" mass="21253">MKVVSTRIPNEAYDALQEYCNQNSQNLSQGLASALHVLLQNNKDKELSFKKDAEGPTKISKKSDKSGEEEKMKDLSVFEALLEESNQKMADTFNKSIEGLNNVLKEKFDPNKLPGGDKMDQDTKDYLDKIGQSVEKQGKMLEGLFGEREHKENENRVRQIVKDALKPVSDEVKLIRGMVCDDEGNCRL</sequence>
<protein>
    <submittedName>
        <fullName evidence="2">Uncharacterized protein</fullName>
    </submittedName>
</protein>
<gene>
    <name evidence="2" type="ORF">S03H2_50070</name>
</gene>
<dbReference type="EMBL" id="BARU01031678">
    <property type="protein sequence ID" value="GAH62878.1"/>
    <property type="molecule type" value="Genomic_DNA"/>
</dbReference>
<dbReference type="AlphaFoldDB" id="X1IZA0"/>
<proteinExistence type="predicted"/>
<evidence type="ECO:0000256" key="1">
    <source>
        <dbReference type="SAM" id="MobiDB-lite"/>
    </source>
</evidence>